<evidence type="ECO:0000313" key="6">
    <source>
        <dbReference type="Proteomes" id="UP001172155"/>
    </source>
</evidence>
<dbReference type="Gene3D" id="3.40.710.10">
    <property type="entry name" value="DD-peptidase/beta-lactamase superfamily"/>
    <property type="match status" value="1"/>
</dbReference>
<proteinExistence type="inferred from homology"/>
<dbReference type="InterPro" id="IPR051478">
    <property type="entry name" value="Beta-lactamase-like_AB/R"/>
</dbReference>
<dbReference type="EMBL" id="JAUKUD010000004">
    <property type="protein sequence ID" value="KAK0745577.1"/>
    <property type="molecule type" value="Genomic_DNA"/>
</dbReference>
<dbReference type="Proteomes" id="UP001172155">
    <property type="component" value="Unassembled WGS sequence"/>
</dbReference>
<keyword evidence="2" id="KW-0732">Signal</keyword>
<dbReference type="InterPro" id="IPR012338">
    <property type="entry name" value="Beta-lactam/transpept-like"/>
</dbReference>
<dbReference type="InterPro" id="IPR058664">
    <property type="entry name" value="ARB_00930-like_C"/>
</dbReference>
<feature type="chain" id="PRO_5041329017" evidence="2">
    <location>
        <begin position="24"/>
        <end position="636"/>
    </location>
</feature>
<dbReference type="PANTHER" id="PTHR22935:SF95">
    <property type="entry name" value="BETA-LACTAMASE-LIKE 1-RELATED"/>
    <property type="match status" value="1"/>
</dbReference>
<accession>A0AA40K4Q5</accession>
<comment type="similarity">
    <text evidence="1">Belongs to the beta-lactamase family.</text>
</comment>
<evidence type="ECO:0000256" key="2">
    <source>
        <dbReference type="SAM" id="SignalP"/>
    </source>
</evidence>
<comment type="caution">
    <text evidence="5">The sequence shown here is derived from an EMBL/GenBank/DDBJ whole genome shotgun (WGS) entry which is preliminary data.</text>
</comment>
<evidence type="ECO:0000259" key="3">
    <source>
        <dbReference type="Pfam" id="PF00144"/>
    </source>
</evidence>
<sequence length="636" mass="67145">MPMPFTFVVTAAAAVLALPLASANVCPPLGPVLLAPRSPGQNPIVKAAIGSLKATFDGQMKAQMKASAVSVAAKSIHEDGLLFNYHFTPPTQSGLGTTNVDEDTIYRVGSVSKLMPVLALLQDSNVSIEDPVTKYLPALRNAKGSSEVLSVEWDDITIGALMSHLSGLSTDTAQDLALYPTGPWTKMGLPEVAKGTGPSCSGLPGTKLCNATDLIRDMARRPPIYREFTTPVYSNVGYALLGLVVEAATNQTFKEVIQKSIFDVLGMASSSFDGPPKSFAEKGFIPVKESTWNLTLGAFESSGGMFSSTNDLIKFGEAILEHRVLSGAKTRKWLQPTAHTTATGFSVGAPWEIGRTNTLTPDNRTLDVYTKTGDLGQYHAVIALIPDYDLVVTVICAGAEVSREPVSRTIILTTALRALIPALDQASRAEASSNAYTGTFTSASTNSTLSITTDSGPGLVISSLSIRGFNTLSQFSSYSLSALESGAAAAAPPPPTSARLYPSNRRAETISTTTTDNTNVTETAWRAVIDTATEDAKKKLDEQIFYNDGSCVTWFGMDRGAYNFLSLADFVFVTDKGGKVTAVRSPAFNVTFVRTGDEVIVDRDVGVGQGSTSGASKRGLGWGVVVGVVVMGLGLS</sequence>
<dbReference type="InterPro" id="IPR001466">
    <property type="entry name" value="Beta-lactam-related"/>
</dbReference>
<dbReference type="Pfam" id="PF00144">
    <property type="entry name" value="Beta-lactamase"/>
    <property type="match status" value="1"/>
</dbReference>
<gene>
    <name evidence="5" type="ORF">B0T18DRAFT_133547</name>
</gene>
<evidence type="ECO:0000256" key="1">
    <source>
        <dbReference type="ARBA" id="ARBA00038473"/>
    </source>
</evidence>
<dbReference type="Pfam" id="PF26335">
    <property type="entry name" value="ARB_00930_C"/>
    <property type="match status" value="1"/>
</dbReference>
<dbReference type="SUPFAM" id="SSF56601">
    <property type="entry name" value="beta-lactamase/transpeptidase-like"/>
    <property type="match status" value="1"/>
</dbReference>
<feature type="domain" description="Beta-lactamase-like ARB-00930-like C-terminal" evidence="4">
    <location>
        <begin position="429"/>
        <end position="595"/>
    </location>
</feature>
<reference evidence="5" key="1">
    <citation type="submission" date="2023-06" db="EMBL/GenBank/DDBJ databases">
        <title>Genome-scale phylogeny and comparative genomics of the fungal order Sordariales.</title>
        <authorList>
            <consortium name="Lawrence Berkeley National Laboratory"/>
            <person name="Hensen N."/>
            <person name="Bonometti L."/>
            <person name="Westerberg I."/>
            <person name="Brannstrom I.O."/>
            <person name="Guillou S."/>
            <person name="Cros-Aarteil S."/>
            <person name="Calhoun S."/>
            <person name="Haridas S."/>
            <person name="Kuo A."/>
            <person name="Mondo S."/>
            <person name="Pangilinan J."/>
            <person name="Riley R."/>
            <person name="LaButti K."/>
            <person name="Andreopoulos B."/>
            <person name="Lipzen A."/>
            <person name="Chen C."/>
            <person name="Yanf M."/>
            <person name="Daum C."/>
            <person name="Ng V."/>
            <person name="Clum A."/>
            <person name="Steindorff A."/>
            <person name="Ohm R."/>
            <person name="Martin F."/>
            <person name="Silar P."/>
            <person name="Natvig D."/>
            <person name="Lalanne C."/>
            <person name="Gautier V."/>
            <person name="Ament-velasquez S.L."/>
            <person name="Kruys A."/>
            <person name="Hutchinson M.I."/>
            <person name="Powell A.J."/>
            <person name="Barry K."/>
            <person name="Miller A.N."/>
            <person name="Grigoriev I.V."/>
            <person name="Debuchy R."/>
            <person name="Gladieux P."/>
            <person name="Thoren M.H."/>
            <person name="Johannesson H."/>
        </authorList>
    </citation>
    <scope>NUCLEOTIDE SEQUENCE</scope>
    <source>
        <strain evidence="5">SMH3187-1</strain>
    </source>
</reference>
<dbReference type="AlphaFoldDB" id="A0AA40K4Q5"/>
<feature type="domain" description="Beta-lactamase-related" evidence="3">
    <location>
        <begin position="95"/>
        <end position="400"/>
    </location>
</feature>
<evidence type="ECO:0000259" key="4">
    <source>
        <dbReference type="Pfam" id="PF26335"/>
    </source>
</evidence>
<feature type="signal peptide" evidence="2">
    <location>
        <begin position="1"/>
        <end position="23"/>
    </location>
</feature>
<name>A0AA40K4Q5_9PEZI</name>
<protein>
    <submittedName>
        <fullName evidence="5">Beta-lactamase</fullName>
    </submittedName>
</protein>
<keyword evidence="6" id="KW-1185">Reference proteome</keyword>
<evidence type="ECO:0000313" key="5">
    <source>
        <dbReference type="EMBL" id="KAK0745577.1"/>
    </source>
</evidence>
<organism evidence="5 6">
    <name type="scientific">Schizothecium vesticola</name>
    <dbReference type="NCBI Taxonomy" id="314040"/>
    <lineage>
        <taxon>Eukaryota</taxon>
        <taxon>Fungi</taxon>
        <taxon>Dikarya</taxon>
        <taxon>Ascomycota</taxon>
        <taxon>Pezizomycotina</taxon>
        <taxon>Sordariomycetes</taxon>
        <taxon>Sordariomycetidae</taxon>
        <taxon>Sordariales</taxon>
        <taxon>Schizotheciaceae</taxon>
        <taxon>Schizothecium</taxon>
    </lineage>
</organism>
<dbReference type="PANTHER" id="PTHR22935">
    <property type="entry name" value="PENICILLIN-BINDING PROTEIN"/>
    <property type="match status" value="1"/>
</dbReference>